<dbReference type="RefSeq" id="WP_174406060.1">
    <property type="nucleotide sequence ID" value="NZ_BLVO01000013.1"/>
</dbReference>
<evidence type="ECO:0000313" key="1">
    <source>
        <dbReference type="EMBL" id="GFM34469.1"/>
    </source>
</evidence>
<dbReference type="SUPFAM" id="SSF53448">
    <property type="entry name" value="Nucleotide-diphospho-sugar transferases"/>
    <property type="match status" value="1"/>
</dbReference>
<dbReference type="EMBL" id="BLVO01000013">
    <property type="protein sequence ID" value="GFM34469.1"/>
    <property type="molecule type" value="Genomic_DNA"/>
</dbReference>
<sequence>MSDITNQPSIQPDSIPAESLPLSRVSVVCCVEAGALEAMTVRMVASLRQFGGALSSAHVVAVTPRRGLPLSDETHNAFRRLDVEHLAFHAQETYAWNNFMNKPHALLAVDQRGDGRGDIICWLDSDILVTGPPLRLALRDAEFAACAPDKNVGTTGQDDENDPFWHRVFAVLDMDPVTLPWVTTCVEQATIRWYFNSGVFAFRQGSGFAQAFLDDCRRLLDARFASLNSGIFFTDQIAMGLTAHRLGLSFDILPHAYNLALGSKGMQPTAEQLKQALVLHYHDAMWPAQWPSTLSLLASHRPDVHDFLKPMGPLALNRPLPVRIAMKGLKLWREHKLSQHLALCRFV</sequence>
<evidence type="ECO:0000313" key="2">
    <source>
        <dbReference type="Proteomes" id="UP000503840"/>
    </source>
</evidence>
<name>A0A7J0BLF5_9BACT</name>
<accession>A0A7J0BLF5</accession>
<proteinExistence type="predicted"/>
<dbReference type="Proteomes" id="UP000503840">
    <property type="component" value="Unassembled WGS sequence"/>
</dbReference>
<dbReference type="AlphaFoldDB" id="A0A7J0BLF5"/>
<keyword evidence="2" id="KW-1185">Reference proteome</keyword>
<organism evidence="1 2">
    <name type="scientific">Desulfovibrio subterraneus</name>
    <dbReference type="NCBI Taxonomy" id="2718620"/>
    <lineage>
        <taxon>Bacteria</taxon>
        <taxon>Pseudomonadati</taxon>
        <taxon>Thermodesulfobacteriota</taxon>
        <taxon>Desulfovibrionia</taxon>
        <taxon>Desulfovibrionales</taxon>
        <taxon>Desulfovibrionaceae</taxon>
        <taxon>Desulfovibrio</taxon>
    </lineage>
</organism>
<gene>
    <name evidence="1" type="ORF">DSM101010T_28340</name>
</gene>
<reference evidence="1 2" key="1">
    <citation type="submission" date="2020-05" db="EMBL/GenBank/DDBJ databases">
        <title>Draft genome sequence of Desulfovibrio sp. strain HN2T.</title>
        <authorList>
            <person name="Ueno A."/>
            <person name="Tamazawa S."/>
            <person name="Tamamura S."/>
            <person name="Murakami T."/>
            <person name="Kiyama T."/>
            <person name="Inomata H."/>
            <person name="Amano Y."/>
            <person name="Miyakawa K."/>
            <person name="Tamaki H."/>
            <person name="Naganuma T."/>
            <person name="Kaneko K."/>
        </authorList>
    </citation>
    <scope>NUCLEOTIDE SEQUENCE [LARGE SCALE GENOMIC DNA]</scope>
    <source>
        <strain evidence="1 2">HN2</strain>
    </source>
</reference>
<protein>
    <submittedName>
        <fullName evidence="1">Uncharacterized protein</fullName>
    </submittedName>
</protein>
<dbReference type="Gene3D" id="3.90.550.10">
    <property type="entry name" value="Spore Coat Polysaccharide Biosynthesis Protein SpsA, Chain A"/>
    <property type="match status" value="1"/>
</dbReference>
<comment type="caution">
    <text evidence="1">The sequence shown here is derived from an EMBL/GenBank/DDBJ whole genome shotgun (WGS) entry which is preliminary data.</text>
</comment>
<dbReference type="InterPro" id="IPR029044">
    <property type="entry name" value="Nucleotide-diphossugar_trans"/>
</dbReference>